<dbReference type="InterPro" id="IPR008579">
    <property type="entry name" value="UGlyAH_Cupin_dom"/>
</dbReference>
<feature type="domain" description="(S)-ureidoglycine aminohydrolase cupin" evidence="1">
    <location>
        <begin position="44"/>
        <end position="111"/>
    </location>
</feature>
<reference evidence="2 3" key="1">
    <citation type="submission" date="2021-03" db="EMBL/GenBank/DDBJ databases">
        <title>Sequencing the genomes of 1000 actinobacteria strains.</title>
        <authorList>
            <person name="Klenk H.-P."/>
        </authorList>
    </citation>
    <scope>NUCLEOTIDE SEQUENCE [LARGE SCALE GENOMIC DNA]</scope>
    <source>
        <strain evidence="2 3">DSM 15797</strain>
    </source>
</reference>
<organism evidence="2 3">
    <name type="scientific">Paeniglutamicibacter kerguelensis</name>
    <dbReference type="NCBI Taxonomy" id="254788"/>
    <lineage>
        <taxon>Bacteria</taxon>
        <taxon>Bacillati</taxon>
        <taxon>Actinomycetota</taxon>
        <taxon>Actinomycetes</taxon>
        <taxon>Micrococcales</taxon>
        <taxon>Micrococcaceae</taxon>
        <taxon>Paeniglutamicibacter</taxon>
    </lineage>
</organism>
<protein>
    <submittedName>
        <fullName evidence="2">Cupin superfamily protein</fullName>
    </submittedName>
</protein>
<dbReference type="SUPFAM" id="SSF51182">
    <property type="entry name" value="RmlC-like cupins"/>
    <property type="match status" value="1"/>
</dbReference>
<dbReference type="PANTHER" id="PTHR40943">
    <property type="entry name" value="CYTOPLASMIC PROTEIN-RELATED"/>
    <property type="match status" value="1"/>
</dbReference>
<proteinExistence type="predicted"/>
<keyword evidence="3" id="KW-1185">Reference proteome</keyword>
<dbReference type="Proteomes" id="UP001296993">
    <property type="component" value="Unassembled WGS sequence"/>
</dbReference>
<name>A0ABS4XHX8_9MICC</name>
<dbReference type="Gene3D" id="2.60.120.10">
    <property type="entry name" value="Jelly Rolls"/>
    <property type="match status" value="1"/>
</dbReference>
<dbReference type="PANTHER" id="PTHR40943:SF1">
    <property type="entry name" value="CYTOPLASMIC PROTEIN"/>
    <property type="match status" value="1"/>
</dbReference>
<dbReference type="InterPro" id="IPR011051">
    <property type="entry name" value="RmlC_Cupin_sf"/>
</dbReference>
<evidence type="ECO:0000259" key="1">
    <source>
        <dbReference type="Pfam" id="PF05899"/>
    </source>
</evidence>
<dbReference type="InterPro" id="IPR014710">
    <property type="entry name" value="RmlC-like_jellyroll"/>
</dbReference>
<sequence length="121" mass="12742">MAAHLIHLPSAGTAELGAFEPKATAVTEGMQEASREVWSADSLEVGVWEATPGTFAAFRDEYHEVCQILSGSVTITSEGGLGVLVGAGDTVVMPAGWKGLWEVHETVRKTYVILSGVDNAI</sequence>
<comment type="caution">
    <text evidence="2">The sequence shown here is derived from an EMBL/GenBank/DDBJ whole genome shotgun (WGS) entry which is preliminary data.</text>
</comment>
<evidence type="ECO:0000313" key="3">
    <source>
        <dbReference type="Proteomes" id="UP001296993"/>
    </source>
</evidence>
<dbReference type="RefSeq" id="WP_210000850.1">
    <property type="nucleotide sequence ID" value="NZ_BAAAJY010000001.1"/>
</dbReference>
<accession>A0ABS4XHX8</accession>
<evidence type="ECO:0000313" key="2">
    <source>
        <dbReference type="EMBL" id="MBP2388077.1"/>
    </source>
</evidence>
<dbReference type="Pfam" id="PF05899">
    <property type="entry name" value="Cupin_3"/>
    <property type="match status" value="1"/>
</dbReference>
<dbReference type="EMBL" id="JAGIOF010000001">
    <property type="protein sequence ID" value="MBP2388077.1"/>
    <property type="molecule type" value="Genomic_DNA"/>
</dbReference>
<gene>
    <name evidence="2" type="ORF">JOF47_003588</name>
</gene>